<feature type="coiled-coil region" evidence="1">
    <location>
        <begin position="245"/>
        <end position="363"/>
    </location>
</feature>
<evidence type="ECO:0000313" key="3">
    <source>
        <dbReference type="EMBL" id="SIT21792.1"/>
    </source>
</evidence>
<reference evidence="3 4" key="1">
    <citation type="submission" date="2017-01" db="EMBL/GenBank/DDBJ databases">
        <authorList>
            <person name="Mah S.A."/>
            <person name="Swanson W.J."/>
            <person name="Moy G.W."/>
            <person name="Vacquier V.D."/>
        </authorList>
    </citation>
    <scope>NUCLEOTIDE SEQUENCE [LARGE SCALE GENOMIC DNA]</scope>
    <source>
        <strain evidence="3 4">DSM 26375</strain>
    </source>
</reference>
<keyword evidence="4" id="KW-1185">Reference proteome</keyword>
<dbReference type="Proteomes" id="UP000186141">
    <property type="component" value="Unassembled WGS sequence"/>
</dbReference>
<accession>A0A1N7QG02</accession>
<sequence length="491" mass="52404">MPTRTAPPGTVTFLCLAGTPPESLATALAARCPDWSGQVHPLTAPLAASAAPYLETDGRIVVVHAGWQDWLLAAMAAGRDPGPALEDWVEQTEALLALHRGNRRRMLLVPAGLLDQPDAEGLCDLARWAGLDPDQVTAEAPGGLPAPSALHIVLARQAFAGLDRARGTALAFEAASLPLPDPRPEGHVPDAAFAELTRLLGRQQEISGALQATEQGREGLQTDNAELAGNLGTLQSELVRLTAAEQAATRTAARLKAENATLERELAALRDSARAELDALRASQATLQQTTLLTAENAGTLQSELVRLTAAEQTAARTTARLESEKAALERELAPLRDSVRALENTRRELAQAQQAQAAATETTGRVQAELAALRDQHAALQQTNGLMAENIGLCQSELVRLSTVEQAVSTERATLEHQIVTLRKAAEAEKSALERELVQAVRRMDRLSDNRQALALAQATIQRMTGEIRQLVDQQTRSAPPPQDEPAAQG</sequence>
<dbReference type="EMBL" id="FTOT01000010">
    <property type="protein sequence ID" value="SIT21792.1"/>
    <property type="molecule type" value="Genomic_DNA"/>
</dbReference>
<evidence type="ECO:0000256" key="1">
    <source>
        <dbReference type="SAM" id="Coils"/>
    </source>
</evidence>
<dbReference type="OrthoDB" id="7055795at2"/>
<proteinExistence type="predicted"/>
<keyword evidence="1" id="KW-0175">Coiled coil</keyword>
<evidence type="ECO:0000256" key="2">
    <source>
        <dbReference type="SAM" id="MobiDB-lite"/>
    </source>
</evidence>
<dbReference type="RefSeq" id="WP_076533874.1">
    <property type="nucleotide sequence ID" value="NZ_BMEH01000010.1"/>
</dbReference>
<dbReference type="STRING" id="1086013.SAMN05421774_11063"/>
<organism evidence="3 4">
    <name type="scientific">Gemmobacter megaterium</name>
    <dbReference type="NCBI Taxonomy" id="1086013"/>
    <lineage>
        <taxon>Bacteria</taxon>
        <taxon>Pseudomonadati</taxon>
        <taxon>Pseudomonadota</taxon>
        <taxon>Alphaproteobacteria</taxon>
        <taxon>Rhodobacterales</taxon>
        <taxon>Paracoccaceae</taxon>
        <taxon>Gemmobacter</taxon>
    </lineage>
</organism>
<feature type="region of interest" description="Disordered" evidence="2">
    <location>
        <begin position="469"/>
        <end position="491"/>
    </location>
</feature>
<dbReference type="AlphaFoldDB" id="A0A1N7QG02"/>
<protein>
    <submittedName>
        <fullName evidence="3">Uncharacterized protein</fullName>
    </submittedName>
</protein>
<evidence type="ECO:0000313" key="4">
    <source>
        <dbReference type="Proteomes" id="UP000186141"/>
    </source>
</evidence>
<gene>
    <name evidence="3" type="ORF">SAMN05421774_11063</name>
</gene>
<name>A0A1N7QG02_9RHOB</name>